<protein>
    <submittedName>
        <fullName evidence="1">Uncharacterized protein</fullName>
    </submittedName>
</protein>
<reference evidence="1" key="1">
    <citation type="journal article" date="2014" name="Front. Microbiol.">
        <title>High frequency of phylogenetically diverse reductive dehalogenase-homologous genes in deep subseafloor sedimentary metagenomes.</title>
        <authorList>
            <person name="Kawai M."/>
            <person name="Futagami T."/>
            <person name="Toyoda A."/>
            <person name="Takaki Y."/>
            <person name="Nishi S."/>
            <person name="Hori S."/>
            <person name="Arai W."/>
            <person name="Tsubouchi T."/>
            <person name="Morono Y."/>
            <person name="Uchiyama I."/>
            <person name="Ito T."/>
            <person name="Fujiyama A."/>
            <person name="Inagaki F."/>
            <person name="Takami H."/>
        </authorList>
    </citation>
    <scope>NUCLEOTIDE SEQUENCE</scope>
    <source>
        <strain evidence="1">Expedition CK06-06</strain>
    </source>
</reference>
<dbReference type="AlphaFoldDB" id="X1AG10"/>
<sequence>MPDYPKEQLRQLYKNLPKDLQEAGFSKENAKNIHEICTKNGITDEDTIFDIAKNVGYVFLGLLPPNEFSYILEKDLGLGKSKAELVTSEITRFVFLPVRSSLEALYKMKISPSIKR</sequence>
<feature type="non-terminal residue" evidence="1">
    <location>
        <position position="116"/>
    </location>
</feature>
<name>X1AG10_9ZZZZ</name>
<dbReference type="EMBL" id="BART01017745">
    <property type="protein sequence ID" value="GAG81460.1"/>
    <property type="molecule type" value="Genomic_DNA"/>
</dbReference>
<organism evidence="1">
    <name type="scientific">marine sediment metagenome</name>
    <dbReference type="NCBI Taxonomy" id="412755"/>
    <lineage>
        <taxon>unclassified sequences</taxon>
        <taxon>metagenomes</taxon>
        <taxon>ecological metagenomes</taxon>
    </lineage>
</organism>
<gene>
    <name evidence="1" type="ORF">S01H4_33675</name>
</gene>
<evidence type="ECO:0000313" key="1">
    <source>
        <dbReference type="EMBL" id="GAG81460.1"/>
    </source>
</evidence>
<accession>X1AG10</accession>
<proteinExistence type="predicted"/>
<comment type="caution">
    <text evidence="1">The sequence shown here is derived from an EMBL/GenBank/DDBJ whole genome shotgun (WGS) entry which is preliminary data.</text>
</comment>